<protein>
    <submittedName>
        <fullName evidence="2">Uncharacterized protein</fullName>
    </submittedName>
</protein>
<reference evidence="2" key="1">
    <citation type="journal article" date="2020" name="Nature">
        <title>Giant virus diversity and host interactions through global metagenomics.</title>
        <authorList>
            <person name="Schulz F."/>
            <person name="Roux S."/>
            <person name="Paez-Espino D."/>
            <person name="Jungbluth S."/>
            <person name="Walsh D.A."/>
            <person name="Denef V.J."/>
            <person name="McMahon K.D."/>
            <person name="Konstantinidis K.T."/>
            <person name="Eloe-Fadrosh E.A."/>
            <person name="Kyrpides N.C."/>
            <person name="Woyke T."/>
        </authorList>
    </citation>
    <scope>NUCLEOTIDE SEQUENCE</scope>
    <source>
        <strain evidence="2">GVMAG-S-1101171-111</strain>
    </source>
</reference>
<sequence>MSNDNLEIEVEVFPYTDDDANAPKENSKGYKVGYIKVLDTSTGKPYNDFDAVNTYLKQTFGTAGLYHSIADWSGKITNIDEYNDTMEKLFKNKKTKFILRPTPVHGGKSRRYRKKNFNKRRKTHKRRKNI</sequence>
<organism evidence="2">
    <name type="scientific">viral metagenome</name>
    <dbReference type="NCBI Taxonomy" id="1070528"/>
    <lineage>
        <taxon>unclassified sequences</taxon>
        <taxon>metagenomes</taxon>
        <taxon>organismal metagenomes</taxon>
    </lineage>
</organism>
<proteinExistence type="predicted"/>
<dbReference type="AlphaFoldDB" id="A0A6C0ATE3"/>
<feature type="region of interest" description="Disordered" evidence="1">
    <location>
        <begin position="100"/>
        <end position="130"/>
    </location>
</feature>
<evidence type="ECO:0000313" key="2">
    <source>
        <dbReference type="EMBL" id="QHS82753.1"/>
    </source>
</evidence>
<accession>A0A6C0ATE3</accession>
<name>A0A6C0ATE3_9ZZZZ</name>
<feature type="compositionally biased region" description="Basic residues" evidence="1">
    <location>
        <begin position="107"/>
        <end position="130"/>
    </location>
</feature>
<dbReference type="EMBL" id="MN740804">
    <property type="protein sequence ID" value="QHS82753.1"/>
    <property type="molecule type" value="Genomic_DNA"/>
</dbReference>
<evidence type="ECO:0000256" key="1">
    <source>
        <dbReference type="SAM" id="MobiDB-lite"/>
    </source>
</evidence>